<dbReference type="HOGENOM" id="CLU_608405_0_0_1"/>
<keyword evidence="2" id="KW-0812">Transmembrane</keyword>
<feature type="compositionally biased region" description="Basic residues" evidence="1">
    <location>
        <begin position="372"/>
        <end position="381"/>
    </location>
</feature>
<dbReference type="RefSeq" id="XP_006969950.1">
    <property type="nucleotide sequence ID" value="XM_006969888.1"/>
</dbReference>
<accession>G0RXI0</accession>
<dbReference type="KEGG" id="tre:TRIREDRAFT_112609"/>
<feature type="transmembrane region" description="Helical" evidence="2">
    <location>
        <begin position="447"/>
        <end position="470"/>
    </location>
</feature>
<evidence type="ECO:0000313" key="4">
    <source>
        <dbReference type="Proteomes" id="UP000008984"/>
    </source>
</evidence>
<gene>
    <name evidence="3" type="ORF">TRIREDRAFT_112609</name>
</gene>
<dbReference type="Proteomes" id="UP000008984">
    <property type="component" value="Unassembled WGS sequence"/>
</dbReference>
<evidence type="ECO:0000256" key="2">
    <source>
        <dbReference type="SAM" id="Phobius"/>
    </source>
</evidence>
<feature type="region of interest" description="Disordered" evidence="1">
    <location>
        <begin position="1"/>
        <end position="130"/>
    </location>
</feature>
<feature type="compositionally biased region" description="Basic and acidic residues" evidence="1">
    <location>
        <begin position="153"/>
        <end position="167"/>
    </location>
</feature>
<feature type="region of interest" description="Disordered" evidence="1">
    <location>
        <begin position="145"/>
        <end position="398"/>
    </location>
</feature>
<dbReference type="VEuPathDB" id="FungiDB:TRIREDRAFT_112609"/>
<proteinExistence type="predicted"/>
<evidence type="ECO:0000313" key="3">
    <source>
        <dbReference type="EMBL" id="EGR44110.1"/>
    </source>
</evidence>
<feature type="compositionally biased region" description="Low complexity" evidence="1">
    <location>
        <begin position="331"/>
        <end position="343"/>
    </location>
</feature>
<dbReference type="EMBL" id="GL985103">
    <property type="protein sequence ID" value="EGR44110.1"/>
    <property type="molecule type" value="Genomic_DNA"/>
</dbReference>
<feature type="compositionally biased region" description="Acidic residues" evidence="1">
    <location>
        <begin position="254"/>
        <end position="268"/>
    </location>
</feature>
<protein>
    <submittedName>
        <fullName evidence="3">Predicted protein</fullName>
    </submittedName>
</protein>
<dbReference type="OrthoDB" id="4897061at2759"/>
<dbReference type="AlphaFoldDB" id="G0RXI0"/>
<keyword evidence="2" id="KW-1133">Transmembrane helix</keyword>
<keyword evidence="2" id="KW-0472">Membrane</keyword>
<dbReference type="eggNOG" id="ENOG502RNN6">
    <property type="taxonomic scope" value="Eukaryota"/>
</dbReference>
<dbReference type="GeneID" id="18482616"/>
<evidence type="ECO:0000256" key="1">
    <source>
        <dbReference type="SAM" id="MobiDB-lite"/>
    </source>
</evidence>
<reference evidence="3 4" key="1">
    <citation type="journal article" date="2008" name="Nat. Biotechnol.">
        <title>Genome sequencing and analysis of the biomass-degrading fungus Trichoderma reesei (syn. Hypocrea jecorina).</title>
        <authorList>
            <person name="Martinez D."/>
            <person name="Berka R.M."/>
            <person name="Henrissat B."/>
            <person name="Saloheimo M."/>
            <person name="Arvas M."/>
            <person name="Baker S.E."/>
            <person name="Chapman J."/>
            <person name="Chertkov O."/>
            <person name="Coutinho P.M."/>
            <person name="Cullen D."/>
            <person name="Danchin E.G."/>
            <person name="Grigoriev I.V."/>
            <person name="Harris P."/>
            <person name="Jackson M."/>
            <person name="Kubicek C.P."/>
            <person name="Han C.S."/>
            <person name="Ho I."/>
            <person name="Larrondo L.F."/>
            <person name="de Leon A.L."/>
            <person name="Magnuson J.K."/>
            <person name="Merino S."/>
            <person name="Misra M."/>
            <person name="Nelson B."/>
            <person name="Putnam N."/>
            <person name="Robbertse B."/>
            <person name="Salamov A.A."/>
            <person name="Schmoll M."/>
            <person name="Terry A."/>
            <person name="Thayer N."/>
            <person name="Westerholm-Parvinen A."/>
            <person name="Schoch C.L."/>
            <person name="Yao J."/>
            <person name="Barabote R."/>
            <person name="Nelson M.A."/>
            <person name="Detter C."/>
            <person name="Bruce D."/>
            <person name="Kuske C.R."/>
            <person name="Xie G."/>
            <person name="Richardson P."/>
            <person name="Rokhsar D.S."/>
            <person name="Lucas S.M."/>
            <person name="Rubin E.M."/>
            <person name="Dunn-Coleman N."/>
            <person name="Ward M."/>
            <person name="Brettin T.S."/>
        </authorList>
    </citation>
    <scope>NUCLEOTIDE SEQUENCE [LARGE SCALE GENOMIC DNA]</scope>
    <source>
        <strain evidence="3 4">QM6a</strain>
    </source>
</reference>
<keyword evidence="4" id="KW-1185">Reference proteome</keyword>
<feature type="compositionally biased region" description="Basic and acidic residues" evidence="1">
    <location>
        <begin position="382"/>
        <end position="398"/>
    </location>
</feature>
<sequence length="491" mass="54290">MFHVRSASDPPSPTSAPAHWNSRPVTPLASQPDNADAYASRPLPPLPPMMNKAVVPPPLNISKRKSKPNALPVGPGLGPASTEALHMEVEAEARTASPRLSPRTPARNSNLPPRMLNPPSPVHSLKHRQSKKVLQLMGYDVDVSNLTGNASQEPEKEPVARSSRTFEDPFAPKSTNLLQPPDEGLVPVLEDDDGMASLSSKKSSWGPGSPHSASAIPLGPKSSVRRRRSARIFEQDGVGQFLAQDDAYMSPAADPEEEEYLSDEEDMTAGEYHKFAAELAASSVRKTSSEEPVQEPKGRRSSIMSFRHGSQFGRLRRRPTTADPNTRRTGSSSSAEGPSQAPAAPEPEPEEPAEPKSMFEESSDSDSDRPNSRSRWRRDRFSHRSEERVRDSRDEDSLKRGSVKSRLLGVGRRRRDQQAEHDQQWARIYVTSMVDVIWTVSTPLPGFFVLLHFDTTSTALLSFWVSFYGVKRALLRKYLRARKRILGGLTT</sequence>
<feature type="compositionally biased region" description="Low complexity" evidence="1">
    <location>
        <begin position="197"/>
        <end position="212"/>
    </location>
</feature>
<name>G0RXI0_HYPJQ</name>
<organism evidence="4">
    <name type="scientific">Hypocrea jecorina (strain QM6a)</name>
    <name type="common">Trichoderma reesei</name>
    <dbReference type="NCBI Taxonomy" id="431241"/>
    <lineage>
        <taxon>Eukaryota</taxon>
        <taxon>Fungi</taxon>
        <taxon>Dikarya</taxon>
        <taxon>Ascomycota</taxon>
        <taxon>Pezizomycotina</taxon>
        <taxon>Sordariomycetes</taxon>
        <taxon>Hypocreomycetidae</taxon>
        <taxon>Hypocreales</taxon>
        <taxon>Hypocreaceae</taxon>
        <taxon>Trichoderma</taxon>
    </lineage>
</organism>